<evidence type="ECO:0000256" key="1">
    <source>
        <dbReference type="ARBA" id="ARBA00001881"/>
    </source>
</evidence>
<comment type="pathway">
    <text evidence="2 9">Cofactor biosynthesis; thiamine diphosphate biosynthesis.</text>
</comment>
<dbReference type="CDD" id="cd19364">
    <property type="entry name" value="TenA_C_BsTenA-like"/>
    <property type="match status" value="1"/>
</dbReference>
<dbReference type="InterPro" id="IPR016084">
    <property type="entry name" value="Haem_Oase-like_multi-hlx"/>
</dbReference>
<evidence type="ECO:0000256" key="9">
    <source>
        <dbReference type="RuleBase" id="RU363093"/>
    </source>
</evidence>
<dbReference type="PANTHER" id="PTHR43198">
    <property type="entry name" value="BIFUNCTIONAL TH2 PROTEIN"/>
    <property type="match status" value="1"/>
</dbReference>
<keyword evidence="7 9" id="KW-0784">Thiamine biosynthesis</keyword>
<dbReference type="NCBIfam" id="TIGR04306">
    <property type="entry name" value="salvage_TenA"/>
    <property type="match status" value="1"/>
</dbReference>
<dbReference type="Proteomes" id="UP000480246">
    <property type="component" value="Unassembled WGS sequence"/>
</dbReference>
<dbReference type="EMBL" id="WEID01000016">
    <property type="protein sequence ID" value="KAB8138528.1"/>
    <property type="molecule type" value="Genomic_DNA"/>
</dbReference>
<dbReference type="InterPro" id="IPR004305">
    <property type="entry name" value="Thiaminase-2/PQQC"/>
</dbReference>
<dbReference type="GO" id="GO:0009228">
    <property type="term" value="P:thiamine biosynthetic process"/>
    <property type="evidence" value="ECO:0007669"/>
    <property type="project" value="UniProtKB-KW"/>
</dbReference>
<dbReference type="OrthoDB" id="34166at2"/>
<comment type="catalytic activity">
    <reaction evidence="1 9">
        <text>4-amino-5-aminomethyl-2-methylpyrimidine + H2O = 4-amino-5-hydroxymethyl-2-methylpyrimidine + NH4(+)</text>
        <dbReference type="Rhea" id="RHEA:31799"/>
        <dbReference type="ChEBI" id="CHEBI:15377"/>
        <dbReference type="ChEBI" id="CHEBI:16892"/>
        <dbReference type="ChEBI" id="CHEBI:28938"/>
        <dbReference type="ChEBI" id="CHEBI:63416"/>
        <dbReference type="EC" id="3.5.99.2"/>
    </reaction>
</comment>
<dbReference type="GO" id="GO:0005829">
    <property type="term" value="C:cytosol"/>
    <property type="evidence" value="ECO:0007669"/>
    <property type="project" value="TreeGrafter"/>
</dbReference>
<dbReference type="InterPro" id="IPR027574">
    <property type="entry name" value="Thiaminase_II"/>
</dbReference>
<evidence type="ECO:0000313" key="12">
    <source>
        <dbReference type="Proteomes" id="UP000480246"/>
    </source>
</evidence>
<evidence type="ECO:0000256" key="3">
    <source>
        <dbReference type="ARBA" id="ARBA00010264"/>
    </source>
</evidence>
<name>A0A7C8KTK3_9BACI</name>
<comment type="similarity">
    <text evidence="3 9">Belongs to the TenA family.</text>
</comment>
<keyword evidence="12" id="KW-1185">Reference proteome</keyword>
<comment type="catalytic activity">
    <reaction evidence="8 9">
        <text>thiamine + H2O = 5-(2-hydroxyethyl)-4-methylthiazole + 4-amino-5-hydroxymethyl-2-methylpyrimidine + H(+)</text>
        <dbReference type="Rhea" id="RHEA:17509"/>
        <dbReference type="ChEBI" id="CHEBI:15377"/>
        <dbReference type="ChEBI" id="CHEBI:15378"/>
        <dbReference type="ChEBI" id="CHEBI:16892"/>
        <dbReference type="ChEBI" id="CHEBI:17957"/>
        <dbReference type="ChEBI" id="CHEBI:18385"/>
        <dbReference type="EC" id="3.5.99.2"/>
    </reaction>
</comment>
<proteinExistence type="inferred from homology"/>
<reference evidence="11 12" key="1">
    <citation type="submission" date="2019-10" db="EMBL/GenBank/DDBJ databases">
        <title>Gracilibacillus sp. nov. isolated from rice seeds.</title>
        <authorList>
            <person name="He S."/>
        </authorList>
    </citation>
    <scope>NUCLEOTIDE SEQUENCE [LARGE SCALE GENOMIC DNA]</scope>
    <source>
        <strain evidence="11 12">TD8</strain>
    </source>
</reference>
<dbReference type="PANTHER" id="PTHR43198:SF2">
    <property type="entry name" value="SI:CH1073-67J19.1-RELATED"/>
    <property type="match status" value="1"/>
</dbReference>
<feature type="domain" description="Thiaminase-2/PQQC" evidence="10">
    <location>
        <begin position="9"/>
        <end position="214"/>
    </location>
</feature>
<comment type="caution">
    <text evidence="11">The sequence shown here is derived from an EMBL/GenBank/DDBJ whole genome shotgun (WGS) entry which is preliminary data.</text>
</comment>
<gene>
    <name evidence="11" type="primary">tenA</name>
    <name evidence="11" type="ORF">F9U64_04450</name>
</gene>
<organism evidence="11 12">
    <name type="scientific">Gracilibacillus oryzae</name>
    <dbReference type="NCBI Taxonomy" id="1672701"/>
    <lineage>
        <taxon>Bacteria</taxon>
        <taxon>Bacillati</taxon>
        <taxon>Bacillota</taxon>
        <taxon>Bacilli</taxon>
        <taxon>Bacillales</taxon>
        <taxon>Bacillaceae</taxon>
        <taxon>Gracilibacillus</taxon>
    </lineage>
</organism>
<dbReference type="Gene3D" id="1.20.910.10">
    <property type="entry name" value="Heme oxygenase-like"/>
    <property type="match status" value="1"/>
</dbReference>
<dbReference type="SUPFAM" id="SSF48613">
    <property type="entry name" value="Heme oxygenase-like"/>
    <property type="match status" value="1"/>
</dbReference>
<evidence type="ECO:0000256" key="8">
    <source>
        <dbReference type="ARBA" id="ARBA00048337"/>
    </source>
</evidence>
<evidence type="ECO:0000259" key="10">
    <source>
        <dbReference type="Pfam" id="PF03070"/>
    </source>
</evidence>
<evidence type="ECO:0000313" key="11">
    <source>
        <dbReference type="EMBL" id="KAB8138528.1"/>
    </source>
</evidence>
<dbReference type="Pfam" id="PF03070">
    <property type="entry name" value="TENA_THI-4"/>
    <property type="match status" value="1"/>
</dbReference>
<keyword evidence="9" id="KW-0378">Hydrolase</keyword>
<protein>
    <recommendedName>
        <fullName evidence="6 9">Aminopyrimidine aminohydrolase</fullName>
        <ecNumber evidence="5 9">3.5.99.2</ecNumber>
    </recommendedName>
</protein>
<dbReference type="AlphaFoldDB" id="A0A7C8KTK3"/>
<comment type="subunit">
    <text evidence="4">Homotetramer.</text>
</comment>
<dbReference type="RefSeq" id="WP_153401799.1">
    <property type="nucleotide sequence ID" value="NZ_ML762425.1"/>
</dbReference>
<accession>A0A7C8KTK3</accession>
<evidence type="ECO:0000256" key="6">
    <source>
        <dbReference type="ARBA" id="ARBA00013647"/>
    </source>
</evidence>
<dbReference type="GO" id="GO:0050334">
    <property type="term" value="F:thiaminase activity"/>
    <property type="evidence" value="ECO:0007669"/>
    <property type="project" value="UniProtKB-EC"/>
</dbReference>
<evidence type="ECO:0000256" key="4">
    <source>
        <dbReference type="ARBA" id="ARBA00011881"/>
    </source>
</evidence>
<dbReference type="EC" id="3.5.99.2" evidence="5 9"/>
<evidence type="ECO:0000256" key="7">
    <source>
        <dbReference type="ARBA" id="ARBA00022977"/>
    </source>
</evidence>
<sequence length="226" mass="26260">MKFSEILRKEADPIWQASFDHPFVQGVGQGTLPVEKFKYYVQQDAYYLSHFARVQALGAAKSNSLEVTNRMASHAQGTYEAELELHRAFSEILGITEEEKAAFKPSPTAYAYTSHMYRAAYEGHLGDIIAAILPCYWLYYEVGEQLKDCKPDHPVYQKWIATYGGDWFRSLVMEQIDRLNVIAEQVTETDRERMKEHFLISSNYELSFWEMAYQMETWDSLTKKGF</sequence>
<evidence type="ECO:0000256" key="2">
    <source>
        <dbReference type="ARBA" id="ARBA00004948"/>
    </source>
</evidence>
<evidence type="ECO:0000256" key="5">
    <source>
        <dbReference type="ARBA" id="ARBA00012684"/>
    </source>
</evidence>
<dbReference type="GO" id="GO:0009229">
    <property type="term" value="P:thiamine diphosphate biosynthetic process"/>
    <property type="evidence" value="ECO:0007669"/>
    <property type="project" value="UniProtKB-UniPathway"/>
</dbReference>
<comment type="function">
    <text evidence="9">Catalyzes an amino-pyrimidine hydrolysis reaction at the C5' of the pyrimidine moiety of thiamine compounds, a reaction that is part of a thiamine salvage pathway.</text>
</comment>
<dbReference type="InterPro" id="IPR050967">
    <property type="entry name" value="Thiamine_Salvage_TenA"/>
</dbReference>
<dbReference type="UniPathway" id="UPA00060"/>